<dbReference type="EC" id="6.2.-.-" evidence="8"/>
<reference evidence="12" key="1">
    <citation type="submission" date="2008-01" db="EMBL/GenBank/DDBJ databases">
        <title>Complete sequence of Shewanella halifaxensis HAW-EB4.</title>
        <authorList>
            <consortium name="US DOE Joint Genome Institute"/>
            <person name="Copeland A."/>
            <person name="Lucas S."/>
            <person name="Lapidus A."/>
            <person name="Glavina del Rio T."/>
            <person name="Dalin E."/>
            <person name="Tice H."/>
            <person name="Bruce D."/>
            <person name="Goodwin L."/>
            <person name="Pitluck S."/>
            <person name="Sims D."/>
            <person name="Brettin T."/>
            <person name="Detter J.C."/>
            <person name="Han C."/>
            <person name="Kuske C.R."/>
            <person name="Schmutz J."/>
            <person name="Larimer F."/>
            <person name="Land M."/>
            <person name="Hauser L."/>
            <person name="Kyrpides N."/>
            <person name="Kim E."/>
            <person name="Zhao J.-S."/>
            <person name="Richardson P."/>
        </authorList>
    </citation>
    <scope>NUCLEOTIDE SEQUENCE [LARGE SCALE GENOMIC DNA]</scope>
    <source>
        <strain evidence="12">HAW-EB4</strain>
    </source>
</reference>
<dbReference type="Gene3D" id="3.90.870.50">
    <property type="match status" value="1"/>
</dbReference>
<dbReference type="GO" id="GO:0003998">
    <property type="term" value="F:acylphosphatase activity"/>
    <property type="evidence" value="ECO:0007669"/>
    <property type="project" value="UniProtKB-EC"/>
</dbReference>
<dbReference type="GO" id="GO:0016874">
    <property type="term" value="F:ligase activity"/>
    <property type="evidence" value="ECO:0007669"/>
    <property type="project" value="UniProtKB-UniRule"/>
</dbReference>
<proteinExistence type="inferred from homology"/>
<dbReference type="OrthoDB" id="9808093at2"/>
<dbReference type="SUPFAM" id="SSF54975">
    <property type="entry name" value="Acylphosphatase/BLUF domain-like"/>
    <property type="match status" value="1"/>
</dbReference>
<evidence type="ECO:0000259" key="11">
    <source>
        <dbReference type="PROSITE" id="PS51163"/>
    </source>
</evidence>
<dbReference type="Pfam" id="PF22521">
    <property type="entry name" value="HypF_C_2"/>
    <property type="match status" value="1"/>
</dbReference>
<evidence type="ECO:0000256" key="1">
    <source>
        <dbReference type="ARBA" id="ARBA00004711"/>
    </source>
</evidence>
<dbReference type="Proteomes" id="UP000001317">
    <property type="component" value="Chromosome"/>
</dbReference>
<evidence type="ECO:0000256" key="2">
    <source>
        <dbReference type="ARBA" id="ARBA00008097"/>
    </source>
</evidence>
<dbReference type="GO" id="GO:0003725">
    <property type="term" value="F:double-stranded RNA binding"/>
    <property type="evidence" value="ECO:0007669"/>
    <property type="project" value="InterPro"/>
</dbReference>
<dbReference type="Gene3D" id="3.30.110.120">
    <property type="match status" value="1"/>
</dbReference>
<dbReference type="Pfam" id="PF01300">
    <property type="entry name" value="Sua5_yciO_yrdC"/>
    <property type="match status" value="1"/>
</dbReference>
<comment type="similarity">
    <text evidence="2 8">Belongs to the carbamoyltransferase HypF family.</text>
</comment>
<dbReference type="InterPro" id="IPR041440">
    <property type="entry name" value="HypF_C"/>
</dbReference>
<dbReference type="STRING" id="458817.Shal_2266"/>
<dbReference type="Pfam" id="PF17788">
    <property type="entry name" value="HypF_C"/>
    <property type="match status" value="1"/>
</dbReference>
<dbReference type="PIRSF" id="PIRSF006256">
    <property type="entry name" value="CMPcnvr_hdrg_mat"/>
    <property type="match status" value="1"/>
</dbReference>
<dbReference type="GO" id="GO:0051604">
    <property type="term" value="P:protein maturation"/>
    <property type="evidence" value="ECO:0007669"/>
    <property type="project" value="TreeGrafter"/>
</dbReference>
<dbReference type="Pfam" id="PF00708">
    <property type="entry name" value="Acylphosphatase"/>
    <property type="match status" value="1"/>
</dbReference>
<evidence type="ECO:0000256" key="4">
    <source>
        <dbReference type="ARBA" id="ARBA00022723"/>
    </source>
</evidence>
<feature type="domain" description="YrdC-like" evidence="11">
    <location>
        <begin position="207"/>
        <end position="396"/>
    </location>
</feature>
<dbReference type="NCBIfam" id="TIGR00143">
    <property type="entry name" value="hypF"/>
    <property type="match status" value="1"/>
</dbReference>
<keyword evidence="4" id="KW-0479">Metal-binding</keyword>
<feature type="active site" evidence="9">
    <location>
        <position position="42"/>
    </location>
</feature>
<keyword evidence="3" id="KW-0436">Ligase</keyword>
<dbReference type="InterPro" id="IPR011125">
    <property type="entry name" value="Znf_HypF"/>
</dbReference>
<evidence type="ECO:0000256" key="3">
    <source>
        <dbReference type="ARBA" id="ARBA00022598"/>
    </source>
</evidence>
<evidence type="ECO:0000256" key="9">
    <source>
        <dbReference type="PROSITE-ProRule" id="PRU00520"/>
    </source>
</evidence>
<dbReference type="Gene3D" id="3.30.420.360">
    <property type="match status" value="1"/>
</dbReference>
<dbReference type="HOGENOM" id="CLU_009164_0_0_6"/>
<dbReference type="GO" id="GO:0016743">
    <property type="term" value="F:carboxyl- or carbamoyltransferase activity"/>
    <property type="evidence" value="ECO:0007669"/>
    <property type="project" value="UniProtKB-UniRule"/>
</dbReference>
<comment type="function">
    <text evidence="8">Involved in the maturation of [NiFe] hydrogenases. Along with HypE, it catalyzes the synthesis of the CN ligands of the active site iron of [NiFe]-hydrogenases. HypF functions as a carbamoyl transferase using carbamoylphosphate as a substrate and transferring the carboxamido moiety in an ATP-dependent reaction to the thiolate of the C-terminal cysteine of HypE yielding a protein-S-carboxamide.</text>
</comment>
<organism evidence="12 13">
    <name type="scientific">Shewanella halifaxensis (strain HAW-EB4)</name>
    <dbReference type="NCBI Taxonomy" id="458817"/>
    <lineage>
        <taxon>Bacteria</taxon>
        <taxon>Pseudomonadati</taxon>
        <taxon>Pseudomonadota</taxon>
        <taxon>Gammaproteobacteria</taxon>
        <taxon>Alteromonadales</taxon>
        <taxon>Shewanellaceae</taxon>
        <taxon>Shewanella</taxon>
    </lineage>
</organism>
<dbReference type="KEGG" id="shl:Shal_2266"/>
<dbReference type="Pfam" id="PF07503">
    <property type="entry name" value="zf-HYPF"/>
    <property type="match status" value="2"/>
</dbReference>
<evidence type="ECO:0000313" key="13">
    <source>
        <dbReference type="Proteomes" id="UP000001317"/>
    </source>
</evidence>
<dbReference type="InterPro" id="IPR004421">
    <property type="entry name" value="Carbamoyltransferase_HypF"/>
</dbReference>
<dbReference type="eggNOG" id="COG0068">
    <property type="taxonomic scope" value="Bacteria"/>
</dbReference>
<keyword evidence="13" id="KW-1185">Reference proteome</keyword>
<dbReference type="InterPro" id="IPR055128">
    <property type="entry name" value="HypF_C_2"/>
</dbReference>
<sequence length="795" mass="87815">MTKNLEKSRLQLKITGIVQGVGFRPFVYRLAHELNLTGTVLNNSEGVTIEAQGRPAELALFEAAFSNQAPPLARIDNINVTPLPVIDDCDLFSIVHSEKESLAVVAVSSDKCTCEDCFKDINDINNRHFRYPFTNCTNCGPRYSLINALPYDRPNTAMADFDMCPDCERAYLDPMDRRYHAQPVSCPKCGPQLSFKSADLTLLSSKETALEDAINSLIEGKILAIKGIGGFHLVCDATNNQSVELLRQRKNRPAKPFAVMVENIDAAKRLVTGNTAEWQVLSSAERPITLMRKIDAHDVEPSLSDLVAPQIDRLGIFLPYTPLHQLLLNGVKRPLVMTSANLSGEPIITDSVAINCKLANVIDNILDHNRPILNGCDDSVVQVINDKLQVLRLARGYAPLSFYSEQPLEESILALGAQQKNSICFGIEHNLFLSPHIGDLVSIEAEEYFHHTLNTFSRLYGFKASQLVHDSHPDYATSRWALSQAINNTSSVQHHYAHVLSVMAANKITTPVLGFSFDGTGLGDDDTLWGGELLRCDVHQYQRLSHLSTFALIGGEQAIKQPVRILLSILLEKHSPEVIYKLDIPALKALSPTMFTNLVKLWQTNTSIKTSSIGRLFDAVAVALGMISDTQYEGQAGILIETAANSLSSASELNHFDGQFKLQPLLCPAPETIAEHHEPIRFDIKQSNGQWDSSELLGQIVEQITLMPLTPLRAALIAKAFMDALCNLVCECAKDHLDTPIVLCGGVFQNRYLLERCEKQLNAQGNQLLSSNKVPINDAGIALGQLWYAMHDKHV</sequence>
<protein>
    <recommendedName>
        <fullName evidence="8">Carbamoyltransferase HypF</fullName>
        <ecNumber evidence="8">6.2.-.-</ecNumber>
    </recommendedName>
</protein>
<dbReference type="AlphaFoldDB" id="B0TVE0"/>
<dbReference type="PROSITE" id="PS00150">
    <property type="entry name" value="ACYLPHOSPHATASE_1"/>
    <property type="match status" value="1"/>
</dbReference>
<comment type="catalytic activity">
    <reaction evidence="7 8">
        <text>C-terminal L-cysteinyl-[HypE protein] + carbamoyl phosphate + ATP + H2O = C-terminal S-carboxamide-L-cysteinyl-[HypE protein] + AMP + phosphate + diphosphate + H(+)</text>
        <dbReference type="Rhea" id="RHEA:55636"/>
        <dbReference type="Rhea" id="RHEA-COMP:14247"/>
        <dbReference type="Rhea" id="RHEA-COMP:14392"/>
        <dbReference type="ChEBI" id="CHEBI:15377"/>
        <dbReference type="ChEBI" id="CHEBI:15378"/>
        <dbReference type="ChEBI" id="CHEBI:30616"/>
        <dbReference type="ChEBI" id="CHEBI:33019"/>
        <dbReference type="ChEBI" id="CHEBI:43474"/>
        <dbReference type="ChEBI" id="CHEBI:58228"/>
        <dbReference type="ChEBI" id="CHEBI:76913"/>
        <dbReference type="ChEBI" id="CHEBI:139126"/>
        <dbReference type="ChEBI" id="CHEBI:456215"/>
    </reaction>
</comment>
<dbReference type="EMBL" id="CP000931">
    <property type="protein sequence ID" value="ABZ76825.1"/>
    <property type="molecule type" value="Genomic_DNA"/>
</dbReference>
<feature type="domain" description="Acylphosphatase-like" evidence="10">
    <location>
        <begin position="9"/>
        <end position="96"/>
    </location>
</feature>
<feature type="active site" evidence="9">
    <location>
        <position position="24"/>
    </location>
</feature>
<evidence type="ECO:0000256" key="7">
    <source>
        <dbReference type="ARBA" id="ARBA00048220"/>
    </source>
</evidence>
<dbReference type="PANTHER" id="PTHR42959:SF1">
    <property type="entry name" value="CARBAMOYLTRANSFERASE HYPF"/>
    <property type="match status" value="1"/>
</dbReference>
<dbReference type="InterPro" id="IPR051060">
    <property type="entry name" value="Carbamoyltrans_HypF-like"/>
</dbReference>
<dbReference type="UniPathway" id="UPA00335"/>
<dbReference type="GO" id="GO:0008270">
    <property type="term" value="F:zinc ion binding"/>
    <property type="evidence" value="ECO:0007669"/>
    <property type="project" value="UniProtKB-KW"/>
</dbReference>
<dbReference type="RefSeq" id="WP_012277354.1">
    <property type="nucleotide sequence ID" value="NC_010334.1"/>
</dbReference>
<dbReference type="InterPro" id="IPR017968">
    <property type="entry name" value="Acylphosphatase_CS"/>
</dbReference>
<evidence type="ECO:0000256" key="6">
    <source>
        <dbReference type="ARBA" id="ARBA00022833"/>
    </source>
</evidence>
<evidence type="ECO:0000256" key="5">
    <source>
        <dbReference type="ARBA" id="ARBA00022771"/>
    </source>
</evidence>
<evidence type="ECO:0000256" key="8">
    <source>
        <dbReference type="PIRNR" id="PIRNR006256"/>
    </source>
</evidence>
<dbReference type="InterPro" id="IPR017945">
    <property type="entry name" value="DHBP_synth_RibB-like_a/b_dom"/>
</dbReference>
<dbReference type="SUPFAM" id="SSF55821">
    <property type="entry name" value="YrdC/RibB"/>
    <property type="match status" value="1"/>
</dbReference>
<dbReference type="PANTHER" id="PTHR42959">
    <property type="entry name" value="CARBAMOYLTRANSFERASE"/>
    <property type="match status" value="1"/>
</dbReference>
<dbReference type="Gene3D" id="3.30.420.40">
    <property type="match status" value="1"/>
</dbReference>
<dbReference type="PROSITE" id="PS51160">
    <property type="entry name" value="ACYLPHOSPHATASE_3"/>
    <property type="match status" value="1"/>
</dbReference>
<evidence type="ECO:0000259" key="10">
    <source>
        <dbReference type="PROSITE" id="PS51160"/>
    </source>
</evidence>
<keyword evidence="9" id="KW-0378">Hydrolase</keyword>
<dbReference type="InterPro" id="IPR036046">
    <property type="entry name" value="Acylphosphatase-like_dom_sf"/>
</dbReference>
<dbReference type="InterPro" id="IPR006070">
    <property type="entry name" value="Sua5-like_dom"/>
</dbReference>
<gene>
    <name evidence="12" type="ordered locus">Shal_2266</name>
</gene>
<accession>B0TVE0</accession>
<name>B0TVE0_SHEHH</name>
<dbReference type="PROSITE" id="PS51163">
    <property type="entry name" value="YRDC"/>
    <property type="match status" value="1"/>
</dbReference>
<keyword evidence="6" id="KW-0862">Zinc</keyword>
<keyword evidence="5" id="KW-0863">Zinc-finger</keyword>
<evidence type="ECO:0000313" key="12">
    <source>
        <dbReference type="EMBL" id="ABZ76825.1"/>
    </source>
</evidence>
<dbReference type="InterPro" id="IPR001792">
    <property type="entry name" value="Acylphosphatase-like_dom"/>
</dbReference>
<comment type="pathway">
    <text evidence="1 8">Protein modification; [NiFe] hydrogenase maturation.</text>
</comment>
<comment type="catalytic activity">
    <reaction evidence="9">
        <text>an acyl phosphate + H2O = a carboxylate + phosphate + H(+)</text>
        <dbReference type="Rhea" id="RHEA:14965"/>
        <dbReference type="ChEBI" id="CHEBI:15377"/>
        <dbReference type="ChEBI" id="CHEBI:15378"/>
        <dbReference type="ChEBI" id="CHEBI:29067"/>
        <dbReference type="ChEBI" id="CHEBI:43474"/>
        <dbReference type="ChEBI" id="CHEBI:59918"/>
        <dbReference type="EC" id="3.6.1.7"/>
    </reaction>
</comment>